<comment type="similarity">
    <text evidence="2">Belongs to the cytochrome P450 family.</text>
</comment>
<sequence length="581" mass="66023">MFAYFNSLVSVETSAIDRSLIAIPFVLIALFGLYQWLLPKPVPGIAYNQEATRSLLGDAPSMIKEVSVTGEFRVWCAKQVKKMNSPICQVFIRPFGNPWILLADFRESKDILTRRKEFDKSSFLSDGMACMGSFHGIYTTGDKFKSNRQLIQDLMTTTFLNSHVGPAIYNKGLEVLKLFEKKMNLADGRPFSVKKDFEHASLDVMLEFAFGKNWLHTSTGPQLEHVCEMSATDVKKSDNLDQPVEFPLVPIVDFLHSVYEAPEIVEKTINAIMPKLQTWWWSKQSWYQKIFNEKDRVMTEQMKIGLENYKAGDIKTGVEHMLMREGSRAEREGRTPNFTSKVLQDEMFGNIIGGHHTTSGAMMWLVKYLTDLPHIQKNLRAVLYDTLSTAKRESRLFTFEEIRRAKLPYWDAVIEEMLRLNAVTVTREAMCDTTILGCPIKKGTQVFFVSNGPGFLSPSISVDDTVRSETSRAAKIKDRWDESQDLTTFAPERWLVRKNDGEGLGENDVEFDGAAGPQLVFGLGPRACWGRRLAHMEMKTIIAMLVWDFELLPTPPAISSHAGLEGIARVPQQCYLRLRKL</sequence>
<dbReference type="PRINTS" id="PR00385">
    <property type="entry name" value="P450"/>
</dbReference>
<evidence type="ECO:0000256" key="6">
    <source>
        <dbReference type="PIRSR" id="PIRSR602403-1"/>
    </source>
</evidence>
<proteinExistence type="inferred from homology"/>
<dbReference type="GO" id="GO:0005506">
    <property type="term" value="F:iron ion binding"/>
    <property type="evidence" value="ECO:0007669"/>
    <property type="project" value="InterPro"/>
</dbReference>
<keyword evidence="3 6" id="KW-0479">Metal-binding</keyword>
<dbReference type="PANTHER" id="PTHR24305">
    <property type="entry name" value="CYTOCHROME P450"/>
    <property type="match status" value="1"/>
</dbReference>
<gene>
    <name evidence="8" type="ORF">PISL3812_09783</name>
</gene>
<evidence type="ECO:0000256" key="5">
    <source>
        <dbReference type="ARBA" id="ARBA00023004"/>
    </source>
</evidence>
<dbReference type="FunFam" id="1.10.630.10:FF:000181">
    <property type="entry name" value="Cytochrome P450"/>
    <property type="match status" value="1"/>
</dbReference>
<dbReference type="AlphaFoldDB" id="A0A0U1MAR8"/>
<evidence type="ECO:0000256" key="2">
    <source>
        <dbReference type="ARBA" id="ARBA00010617"/>
    </source>
</evidence>
<dbReference type="EMBL" id="CVMT01000015">
    <property type="protein sequence ID" value="CRG92717.1"/>
    <property type="molecule type" value="Genomic_DNA"/>
</dbReference>
<evidence type="ECO:0000313" key="8">
    <source>
        <dbReference type="EMBL" id="CRG92717.1"/>
    </source>
</evidence>
<dbReference type="PANTHER" id="PTHR24305:SF232">
    <property type="entry name" value="P450, PUTATIVE (EUROFUNG)-RELATED"/>
    <property type="match status" value="1"/>
</dbReference>
<keyword evidence="7" id="KW-0472">Membrane</keyword>
<feature type="binding site" description="axial binding residue" evidence="6">
    <location>
        <position position="528"/>
    </location>
    <ligand>
        <name>heme</name>
        <dbReference type="ChEBI" id="CHEBI:30413"/>
    </ligand>
    <ligandPart>
        <name>Fe</name>
        <dbReference type="ChEBI" id="CHEBI:18248"/>
    </ligandPart>
</feature>
<evidence type="ECO:0000313" key="9">
    <source>
        <dbReference type="Proteomes" id="UP000054383"/>
    </source>
</evidence>
<dbReference type="OMA" id="EFRVWCA"/>
<dbReference type="GO" id="GO:0016705">
    <property type="term" value="F:oxidoreductase activity, acting on paired donors, with incorporation or reduction of molecular oxygen"/>
    <property type="evidence" value="ECO:0007669"/>
    <property type="project" value="InterPro"/>
</dbReference>
<dbReference type="GO" id="GO:0020037">
    <property type="term" value="F:heme binding"/>
    <property type="evidence" value="ECO:0007669"/>
    <property type="project" value="InterPro"/>
</dbReference>
<protein>
    <submittedName>
        <fullName evidence="8">Cytochrome P450 1A4</fullName>
    </submittedName>
</protein>
<feature type="transmembrane region" description="Helical" evidence="7">
    <location>
        <begin position="20"/>
        <end position="38"/>
    </location>
</feature>
<organism evidence="8 9">
    <name type="scientific">Talaromyces islandicus</name>
    <name type="common">Penicillium islandicum</name>
    <dbReference type="NCBI Taxonomy" id="28573"/>
    <lineage>
        <taxon>Eukaryota</taxon>
        <taxon>Fungi</taxon>
        <taxon>Dikarya</taxon>
        <taxon>Ascomycota</taxon>
        <taxon>Pezizomycotina</taxon>
        <taxon>Eurotiomycetes</taxon>
        <taxon>Eurotiomycetidae</taxon>
        <taxon>Eurotiales</taxon>
        <taxon>Trichocomaceae</taxon>
        <taxon>Talaromyces</taxon>
        <taxon>Talaromyces sect. Islandici</taxon>
    </lineage>
</organism>
<dbReference type="InterPro" id="IPR002403">
    <property type="entry name" value="Cyt_P450_E_grp-IV"/>
</dbReference>
<dbReference type="GO" id="GO:0004497">
    <property type="term" value="F:monooxygenase activity"/>
    <property type="evidence" value="ECO:0007669"/>
    <property type="project" value="InterPro"/>
</dbReference>
<evidence type="ECO:0000256" key="4">
    <source>
        <dbReference type="ARBA" id="ARBA00023002"/>
    </source>
</evidence>
<accession>A0A0U1MAR8</accession>
<keyword evidence="9" id="KW-1185">Reference proteome</keyword>
<keyword evidence="6" id="KW-0349">Heme</keyword>
<dbReference type="PRINTS" id="PR00465">
    <property type="entry name" value="EP450IV"/>
</dbReference>
<dbReference type="InterPro" id="IPR050121">
    <property type="entry name" value="Cytochrome_P450_monoxygenase"/>
</dbReference>
<evidence type="ECO:0000256" key="1">
    <source>
        <dbReference type="ARBA" id="ARBA00001971"/>
    </source>
</evidence>
<reference evidence="8 9" key="1">
    <citation type="submission" date="2015-04" db="EMBL/GenBank/DDBJ databases">
        <authorList>
            <person name="Syromyatnikov M.Y."/>
            <person name="Popov V.N."/>
        </authorList>
    </citation>
    <scope>NUCLEOTIDE SEQUENCE [LARGE SCALE GENOMIC DNA]</scope>
    <source>
        <strain evidence="8">WF-38-12</strain>
    </source>
</reference>
<dbReference type="Proteomes" id="UP000054383">
    <property type="component" value="Unassembled WGS sequence"/>
</dbReference>
<keyword evidence="4" id="KW-0560">Oxidoreductase</keyword>
<dbReference type="InterPro" id="IPR001128">
    <property type="entry name" value="Cyt_P450"/>
</dbReference>
<keyword evidence="7" id="KW-1133">Transmembrane helix</keyword>
<dbReference type="Pfam" id="PF00067">
    <property type="entry name" value="p450"/>
    <property type="match status" value="2"/>
</dbReference>
<dbReference type="STRING" id="28573.A0A0U1MAR8"/>
<evidence type="ECO:0000256" key="3">
    <source>
        <dbReference type="ARBA" id="ARBA00022723"/>
    </source>
</evidence>
<evidence type="ECO:0000256" key="7">
    <source>
        <dbReference type="SAM" id="Phobius"/>
    </source>
</evidence>
<dbReference type="InterPro" id="IPR036396">
    <property type="entry name" value="Cyt_P450_sf"/>
</dbReference>
<keyword evidence="5 6" id="KW-0408">Iron</keyword>
<comment type="cofactor">
    <cofactor evidence="1 6">
        <name>heme</name>
        <dbReference type="ChEBI" id="CHEBI:30413"/>
    </cofactor>
</comment>
<dbReference type="Gene3D" id="1.10.630.10">
    <property type="entry name" value="Cytochrome P450"/>
    <property type="match status" value="1"/>
</dbReference>
<dbReference type="OrthoDB" id="1470350at2759"/>
<dbReference type="CDD" id="cd20622">
    <property type="entry name" value="CYP_TRI13-like"/>
    <property type="match status" value="1"/>
</dbReference>
<keyword evidence="7" id="KW-0812">Transmembrane</keyword>
<name>A0A0U1MAR8_TALIS</name>
<dbReference type="SUPFAM" id="SSF48264">
    <property type="entry name" value="Cytochrome P450"/>
    <property type="match status" value="1"/>
</dbReference>